<accession>A2FA74</accession>
<dbReference type="RefSeq" id="XP_001311140.1">
    <property type="nucleotide sequence ID" value="XM_001311139.1"/>
</dbReference>
<dbReference type="KEGG" id="tva:4756005"/>
<evidence type="ECO:0000313" key="1">
    <source>
        <dbReference type="EMBL" id="EAX98210.1"/>
    </source>
</evidence>
<dbReference type="Proteomes" id="UP000001542">
    <property type="component" value="Unassembled WGS sequence"/>
</dbReference>
<dbReference type="InParanoid" id="A2FA74"/>
<evidence type="ECO:0000313" key="2">
    <source>
        <dbReference type="Proteomes" id="UP000001542"/>
    </source>
</evidence>
<protein>
    <submittedName>
        <fullName evidence="1">Uncharacterized protein</fullName>
    </submittedName>
</protein>
<dbReference type="EMBL" id="DS113684">
    <property type="protein sequence ID" value="EAX98210.1"/>
    <property type="molecule type" value="Genomic_DNA"/>
</dbReference>
<name>A2FA74_TRIV3</name>
<dbReference type="VEuPathDB" id="TrichDB:TVAG_263270"/>
<gene>
    <name evidence="1" type="ORF">TVAG_263270</name>
</gene>
<sequence>MFSILICFCRGVQKLTISPGYPQTLHIPQEGLDIIPTTSSILYFPDSSLQRIDIIEKYVFTIPTETFRITPLNHQAVDIEIGLLNTPSRSCQWKVVYDPYYSIAANGTEDNKVYCYAFFNQEPSKTLFVIRTIDIDDDDSVHVYTDNNQLVYTMAPYDTFKYNANAFTLIYRTDSYFVEGTILIYDSGVYLEPKDYSYDVAERTEINWMPNHYLIIHNPDDFDIWTPDHVTAYQNKAFMINQISTVLITPINGSHKIYFSVIMQSNEECRDTFIYNGNNASFLLNTENLHNICLILSSPYVIDYYFYVQNIADEIQLYKPNGNFIVGLTDDIG</sequence>
<reference evidence="1" key="2">
    <citation type="journal article" date="2007" name="Science">
        <title>Draft genome sequence of the sexually transmitted pathogen Trichomonas vaginalis.</title>
        <authorList>
            <person name="Carlton J.M."/>
            <person name="Hirt R.P."/>
            <person name="Silva J.C."/>
            <person name="Delcher A.L."/>
            <person name="Schatz M."/>
            <person name="Zhao Q."/>
            <person name="Wortman J.R."/>
            <person name="Bidwell S.L."/>
            <person name="Alsmark U.C.M."/>
            <person name="Besteiro S."/>
            <person name="Sicheritz-Ponten T."/>
            <person name="Noel C.J."/>
            <person name="Dacks J.B."/>
            <person name="Foster P.G."/>
            <person name="Simillion C."/>
            <person name="Van de Peer Y."/>
            <person name="Miranda-Saavedra D."/>
            <person name="Barton G.J."/>
            <person name="Westrop G.D."/>
            <person name="Mueller S."/>
            <person name="Dessi D."/>
            <person name="Fiori P.L."/>
            <person name="Ren Q."/>
            <person name="Paulsen I."/>
            <person name="Zhang H."/>
            <person name="Bastida-Corcuera F.D."/>
            <person name="Simoes-Barbosa A."/>
            <person name="Brown M.T."/>
            <person name="Hayes R.D."/>
            <person name="Mukherjee M."/>
            <person name="Okumura C.Y."/>
            <person name="Schneider R."/>
            <person name="Smith A.J."/>
            <person name="Vanacova S."/>
            <person name="Villalvazo M."/>
            <person name="Haas B.J."/>
            <person name="Pertea M."/>
            <person name="Feldblyum T.V."/>
            <person name="Utterback T.R."/>
            <person name="Shu C.L."/>
            <person name="Osoegawa K."/>
            <person name="de Jong P.J."/>
            <person name="Hrdy I."/>
            <person name="Horvathova L."/>
            <person name="Zubacova Z."/>
            <person name="Dolezal P."/>
            <person name="Malik S.B."/>
            <person name="Logsdon J.M. Jr."/>
            <person name="Henze K."/>
            <person name="Gupta A."/>
            <person name="Wang C.C."/>
            <person name="Dunne R.L."/>
            <person name="Upcroft J.A."/>
            <person name="Upcroft P."/>
            <person name="White O."/>
            <person name="Salzberg S.L."/>
            <person name="Tang P."/>
            <person name="Chiu C.-H."/>
            <person name="Lee Y.-S."/>
            <person name="Embley T.M."/>
            <person name="Coombs G.H."/>
            <person name="Mottram J.C."/>
            <person name="Tachezy J."/>
            <person name="Fraser-Liggett C.M."/>
            <person name="Johnson P.J."/>
        </authorList>
    </citation>
    <scope>NUCLEOTIDE SEQUENCE [LARGE SCALE GENOMIC DNA]</scope>
    <source>
        <strain evidence="1">G3</strain>
    </source>
</reference>
<keyword evidence="2" id="KW-1185">Reference proteome</keyword>
<dbReference type="AlphaFoldDB" id="A2FA74"/>
<organism evidence="1 2">
    <name type="scientific">Trichomonas vaginalis (strain ATCC PRA-98 / G3)</name>
    <dbReference type="NCBI Taxonomy" id="412133"/>
    <lineage>
        <taxon>Eukaryota</taxon>
        <taxon>Metamonada</taxon>
        <taxon>Parabasalia</taxon>
        <taxon>Trichomonadida</taxon>
        <taxon>Trichomonadidae</taxon>
        <taxon>Trichomonas</taxon>
    </lineage>
</organism>
<reference evidence="1" key="1">
    <citation type="submission" date="2006-10" db="EMBL/GenBank/DDBJ databases">
        <authorList>
            <person name="Amadeo P."/>
            <person name="Zhao Q."/>
            <person name="Wortman J."/>
            <person name="Fraser-Liggett C."/>
            <person name="Carlton J."/>
        </authorList>
    </citation>
    <scope>NUCLEOTIDE SEQUENCE</scope>
    <source>
        <strain evidence="1">G3</strain>
    </source>
</reference>
<dbReference type="VEuPathDB" id="TrichDB:TVAGG3_0390880"/>
<proteinExistence type="predicted"/>